<evidence type="ECO:0000313" key="5">
    <source>
        <dbReference type="Proteomes" id="UP001344658"/>
    </source>
</evidence>
<gene>
    <name evidence="4" type="ORF">V2S66_19115</name>
</gene>
<organism evidence="4 5">
    <name type="scientific">Actinacidiphila polyblastidii</name>
    <dbReference type="NCBI Taxonomy" id="3110430"/>
    <lineage>
        <taxon>Bacteria</taxon>
        <taxon>Bacillati</taxon>
        <taxon>Actinomycetota</taxon>
        <taxon>Actinomycetes</taxon>
        <taxon>Kitasatosporales</taxon>
        <taxon>Streptomycetaceae</taxon>
        <taxon>Actinacidiphila</taxon>
    </lineage>
</organism>
<evidence type="ECO:0000313" key="4">
    <source>
        <dbReference type="EMBL" id="MEE4544075.1"/>
    </source>
</evidence>
<reference evidence="4 5" key="1">
    <citation type="submission" date="2023-12" db="EMBL/GenBank/DDBJ databases">
        <title>Streptomyces sp. V4-01.</title>
        <authorList>
            <person name="Somphong A."/>
            <person name="Phongsopitanun W."/>
        </authorList>
    </citation>
    <scope>NUCLEOTIDE SEQUENCE [LARGE SCALE GENOMIC DNA]</scope>
    <source>
        <strain evidence="4 5">V4-01</strain>
    </source>
</reference>
<evidence type="ECO:0000259" key="3">
    <source>
        <dbReference type="SMART" id="SM01012"/>
    </source>
</evidence>
<dbReference type="Gene3D" id="3.30.450.40">
    <property type="match status" value="1"/>
</dbReference>
<dbReference type="InterPro" id="IPR003018">
    <property type="entry name" value="GAF"/>
</dbReference>
<evidence type="ECO:0000256" key="2">
    <source>
        <dbReference type="ARBA" id="ARBA00023163"/>
    </source>
</evidence>
<comment type="caution">
    <text evidence="4">The sequence shown here is derived from an EMBL/GenBank/DDBJ whole genome shotgun (WGS) entry which is preliminary data.</text>
</comment>
<dbReference type="InterPro" id="IPR036388">
    <property type="entry name" value="WH-like_DNA-bd_sf"/>
</dbReference>
<keyword evidence="2" id="KW-0804">Transcription</keyword>
<protein>
    <submittedName>
        <fullName evidence="4">GAF and ANTAR domain-containing protein</fullName>
    </submittedName>
</protein>
<dbReference type="RefSeq" id="WP_330797031.1">
    <property type="nucleotide sequence ID" value="NZ_JAZEWV010000014.1"/>
</dbReference>
<dbReference type="Proteomes" id="UP001344658">
    <property type="component" value="Unassembled WGS sequence"/>
</dbReference>
<dbReference type="InterPro" id="IPR005561">
    <property type="entry name" value="ANTAR"/>
</dbReference>
<dbReference type="SMART" id="SM01012">
    <property type="entry name" value="ANTAR"/>
    <property type="match status" value="1"/>
</dbReference>
<dbReference type="EMBL" id="JAZEWV010000014">
    <property type="protein sequence ID" value="MEE4544075.1"/>
    <property type="molecule type" value="Genomic_DNA"/>
</dbReference>
<feature type="domain" description="ANTAR" evidence="3">
    <location>
        <begin position="176"/>
        <end position="229"/>
    </location>
</feature>
<sequence>MSDRMPLARQVRSAVEDCPPREVPRRLCEVLSGGLPVDAVTMSLLTDTPSRQLLCASNEMATAIEEVQFTMAEGPCITAASEGEPVHLTDWAAGSRRWPLFAPALRERCPDIEAVHAFPLWLGDYVLGALDMACRTPGGMPQAAIEQAIEASHAVAQALIPAQRLLSAEDPAPPWEPADAVRAHWSDTHRAIGVVMHRRKISSETALALMRARAFATGRNLREITTDILNS</sequence>
<dbReference type="Pfam" id="PF03861">
    <property type="entry name" value="ANTAR"/>
    <property type="match status" value="1"/>
</dbReference>
<dbReference type="InterPro" id="IPR029016">
    <property type="entry name" value="GAF-like_dom_sf"/>
</dbReference>
<evidence type="ECO:0000256" key="1">
    <source>
        <dbReference type="ARBA" id="ARBA00023015"/>
    </source>
</evidence>
<dbReference type="Gene3D" id="1.10.10.10">
    <property type="entry name" value="Winged helix-like DNA-binding domain superfamily/Winged helix DNA-binding domain"/>
    <property type="match status" value="1"/>
</dbReference>
<accession>A0ABU7PE42</accession>
<keyword evidence="1" id="KW-0805">Transcription regulation</keyword>
<dbReference type="Pfam" id="PF13185">
    <property type="entry name" value="GAF_2"/>
    <property type="match status" value="1"/>
</dbReference>
<dbReference type="SUPFAM" id="SSF55781">
    <property type="entry name" value="GAF domain-like"/>
    <property type="match status" value="1"/>
</dbReference>
<keyword evidence="5" id="KW-1185">Reference proteome</keyword>
<proteinExistence type="predicted"/>
<name>A0ABU7PE42_9ACTN</name>